<keyword evidence="1" id="KW-0472">Membrane</keyword>
<dbReference type="PROSITE" id="PS50994">
    <property type="entry name" value="INTEGRASE"/>
    <property type="match status" value="1"/>
</dbReference>
<reference evidence="3" key="1">
    <citation type="submission" date="2018-05" db="EMBL/GenBank/DDBJ databases">
        <title>Draft genome of Mucuna pruriens seed.</title>
        <authorList>
            <person name="Nnadi N.E."/>
            <person name="Vos R."/>
            <person name="Hasami M.H."/>
            <person name="Devisetty U.K."/>
            <person name="Aguiy J.C."/>
        </authorList>
    </citation>
    <scope>NUCLEOTIDE SEQUENCE [LARGE SCALE GENOMIC DNA]</scope>
    <source>
        <strain evidence="3">JCA_2017</strain>
    </source>
</reference>
<sequence>MSPYRIIFSKACHLLVELEHRAYWAVKQCNLAYDYVGQKRKFQLQELDELYLEAYENSRIYKQKLIAGKLHSIWDRPFVITNVFPYGVVELKDEHTNNTFQTQGLDSLIPSSTMIAMVNDDGSPLLAKTVRIRSTRVRWSDVATELELRWIHLWVTPHWAAESLSWLGRDGVGLAGMTSSRLSTNSKQHGDHLINGTNFYVGHRPHIITDNGTNLNNKMMTELCEQFQIRHHNSTPYRPKMNGAVEAANKNIKKIVQKMCGRDTKGQARVVYPKGLKKKEEKERNKCRKARRILGIFPILANLLPIAPLFPMVWKERPVKNQLMGWAHLKRIDTFHFPSFSHSLTLVFYAHNGARCSQWCFSRLRRCRSEIEKLKIVRRGPLGLPTHFGGSDPQCSG</sequence>
<dbReference type="PANTHER" id="PTHR48475">
    <property type="entry name" value="RIBONUCLEASE H"/>
    <property type="match status" value="1"/>
</dbReference>
<protein>
    <recommendedName>
        <fullName evidence="2">Integrase catalytic domain-containing protein</fullName>
    </recommendedName>
</protein>
<dbReference type="AlphaFoldDB" id="A0A371GE14"/>
<keyword evidence="1" id="KW-1133">Transmembrane helix</keyword>
<proteinExistence type="predicted"/>
<evidence type="ECO:0000313" key="4">
    <source>
        <dbReference type="Proteomes" id="UP000257109"/>
    </source>
</evidence>
<dbReference type="Proteomes" id="UP000257109">
    <property type="component" value="Unassembled WGS sequence"/>
</dbReference>
<dbReference type="Gene3D" id="3.30.420.10">
    <property type="entry name" value="Ribonuclease H-like superfamily/Ribonuclease H"/>
    <property type="match status" value="1"/>
</dbReference>
<dbReference type="OrthoDB" id="1723222at2759"/>
<dbReference type="InterPro" id="IPR036397">
    <property type="entry name" value="RNaseH_sf"/>
</dbReference>
<evidence type="ECO:0000313" key="3">
    <source>
        <dbReference type="EMBL" id="RDX88746.1"/>
    </source>
</evidence>
<evidence type="ECO:0000256" key="1">
    <source>
        <dbReference type="SAM" id="Phobius"/>
    </source>
</evidence>
<dbReference type="EMBL" id="QJKJ01005853">
    <property type="protein sequence ID" value="RDX88746.1"/>
    <property type="molecule type" value="Genomic_DNA"/>
</dbReference>
<dbReference type="SUPFAM" id="SSF53098">
    <property type="entry name" value="Ribonuclease H-like"/>
    <property type="match status" value="1"/>
</dbReference>
<name>A0A371GE14_MUCPR</name>
<feature type="domain" description="Integrase catalytic" evidence="2">
    <location>
        <begin position="199"/>
        <end position="306"/>
    </location>
</feature>
<organism evidence="3 4">
    <name type="scientific">Mucuna pruriens</name>
    <name type="common">Velvet bean</name>
    <name type="synonym">Dolichos pruriens</name>
    <dbReference type="NCBI Taxonomy" id="157652"/>
    <lineage>
        <taxon>Eukaryota</taxon>
        <taxon>Viridiplantae</taxon>
        <taxon>Streptophyta</taxon>
        <taxon>Embryophyta</taxon>
        <taxon>Tracheophyta</taxon>
        <taxon>Spermatophyta</taxon>
        <taxon>Magnoliopsida</taxon>
        <taxon>eudicotyledons</taxon>
        <taxon>Gunneridae</taxon>
        <taxon>Pentapetalae</taxon>
        <taxon>rosids</taxon>
        <taxon>fabids</taxon>
        <taxon>Fabales</taxon>
        <taxon>Fabaceae</taxon>
        <taxon>Papilionoideae</taxon>
        <taxon>50 kb inversion clade</taxon>
        <taxon>NPAAA clade</taxon>
        <taxon>indigoferoid/millettioid clade</taxon>
        <taxon>Phaseoleae</taxon>
        <taxon>Mucuna</taxon>
    </lineage>
</organism>
<dbReference type="GO" id="GO:0003676">
    <property type="term" value="F:nucleic acid binding"/>
    <property type="evidence" value="ECO:0007669"/>
    <property type="project" value="InterPro"/>
</dbReference>
<dbReference type="GO" id="GO:0015074">
    <property type="term" value="P:DNA integration"/>
    <property type="evidence" value="ECO:0007669"/>
    <property type="project" value="InterPro"/>
</dbReference>
<keyword evidence="1" id="KW-0812">Transmembrane</keyword>
<accession>A0A371GE14</accession>
<dbReference type="InterPro" id="IPR001584">
    <property type="entry name" value="Integrase_cat-core"/>
</dbReference>
<comment type="caution">
    <text evidence="3">The sequence shown here is derived from an EMBL/GenBank/DDBJ whole genome shotgun (WGS) entry which is preliminary data.</text>
</comment>
<gene>
    <name evidence="3" type="ORF">CR513_29616</name>
</gene>
<evidence type="ECO:0000259" key="2">
    <source>
        <dbReference type="PROSITE" id="PS50994"/>
    </source>
</evidence>
<feature type="transmembrane region" description="Helical" evidence="1">
    <location>
        <begin position="293"/>
        <end position="314"/>
    </location>
</feature>
<dbReference type="InterPro" id="IPR012337">
    <property type="entry name" value="RNaseH-like_sf"/>
</dbReference>
<feature type="non-terminal residue" evidence="3">
    <location>
        <position position="1"/>
    </location>
</feature>
<dbReference type="PANTHER" id="PTHR48475:SF1">
    <property type="entry name" value="RNASE H TYPE-1 DOMAIN-CONTAINING PROTEIN"/>
    <property type="match status" value="1"/>
</dbReference>
<keyword evidence="4" id="KW-1185">Reference proteome</keyword>